<evidence type="ECO:0000313" key="3">
    <source>
        <dbReference type="RefSeq" id="XP_005089449.1"/>
    </source>
</evidence>
<feature type="compositionally biased region" description="Basic residues" evidence="1">
    <location>
        <begin position="436"/>
        <end position="449"/>
    </location>
</feature>
<accession>A0ABM0JAU2</accession>
<evidence type="ECO:0000313" key="2">
    <source>
        <dbReference type="Proteomes" id="UP000694888"/>
    </source>
</evidence>
<feature type="region of interest" description="Disordered" evidence="1">
    <location>
        <begin position="271"/>
        <end position="338"/>
    </location>
</feature>
<feature type="region of interest" description="Disordered" evidence="1">
    <location>
        <begin position="586"/>
        <end position="611"/>
    </location>
</feature>
<feature type="compositionally biased region" description="Polar residues" evidence="1">
    <location>
        <begin position="520"/>
        <end position="532"/>
    </location>
</feature>
<dbReference type="Proteomes" id="UP000694888">
    <property type="component" value="Unplaced"/>
</dbReference>
<feature type="region of interest" description="Disordered" evidence="1">
    <location>
        <begin position="36"/>
        <end position="93"/>
    </location>
</feature>
<sequence length="611" mass="68913">MGRGQHNNSVPLELTMPKLVARSSQMTDPAVALTAQNMTCSREMPSPDSPLDLSTTSLLSRTQDQTIFSASSDSDADDDENFEAGHSQEEPMDEPNYATLASMNCNSNGKTDTQEDLKLMEPATFLEDSTFLSKVKHINMGEIPLHPMGLSLSGSGMQLFVKMDASVQKAIVDQSTPKKSAQKKRTTTTKSTKRAVQSTTTQTANVPTPLSRSHDPSSFTGNPLSEQEFRKYGETRMSEPVIRNPMFHSYSLEKSHDFSNNGEADNFRFQKVEHSKRRRPVSPRQVQQFAHPGPVSPRFSRHHAEGPPSRIDTYHQRTQGKQGDEVNSHAHFSGPSWKFQDGQIDVSASKETRFLQSHSRVEHSQMAETIDMKRNKMNRTHIEGFTSRDLPLKRPASPTDCFRGDFSGTKRGNRTERSKPPCSVRGHHGTFDHSSHDRHRPQKTSRRSRVVHQDYNQVYEDYANDEYEDEDDVEIISSRAHLYEKNNSRQRSGCNTCCKDVVVKKECPDIEPMKSHSMSDKSSVGPQFDTSKIPTNALDAETLAKFTEYTKNMRKDLRDNYKSLSILMKDINSVVLERNNTGANQDLQTSVLTGNTDEKQDKQKDPRCSIM</sequence>
<feature type="compositionally biased region" description="Polar residues" evidence="1">
    <location>
        <begin position="586"/>
        <end position="595"/>
    </location>
</feature>
<organism evidence="2 3">
    <name type="scientific">Aplysia californica</name>
    <name type="common">California sea hare</name>
    <dbReference type="NCBI Taxonomy" id="6500"/>
    <lineage>
        <taxon>Eukaryota</taxon>
        <taxon>Metazoa</taxon>
        <taxon>Spiralia</taxon>
        <taxon>Lophotrochozoa</taxon>
        <taxon>Mollusca</taxon>
        <taxon>Gastropoda</taxon>
        <taxon>Heterobranchia</taxon>
        <taxon>Euthyneura</taxon>
        <taxon>Tectipleura</taxon>
        <taxon>Aplysiida</taxon>
        <taxon>Aplysioidea</taxon>
        <taxon>Aplysiidae</taxon>
        <taxon>Aplysia</taxon>
    </lineage>
</organism>
<protein>
    <submittedName>
        <fullName evidence="3">Uncharacterized protein LOC101845588 isoform X1</fullName>
    </submittedName>
</protein>
<reference evidence="3" key="1">
    <citation type="submission" date="2025-08" db="UniProtKB">
        <authorList>
            <consortium name="RefSeq"/>
        </authorList>
    </citation>
    <scope>IDENTIFICATION</scope>
</reference>
<name>A0ABM0JAU2_APLCA</name>
<feature type="compositionally biased region" description="Low complexity" evidence="1">
    <location>
        <begin position="49"/>
        <end position="60"/>
    </location>
</feature>
<feature type="region of interest" description="Disordered" evidence="1">
    <location>
        <begin position="383"/>
        <end position="449"/>
    </location>
</feature>
<evidence type="ECO:0000256" key="1">
    <source>
        <dbReference type="SAM" id="MobiDB-lite"/>
    </source>
</evidence>
<dbReference type="RefSeq" id="XP_005089449.1">
    <property type="nucleotide sequence ID" value="XM_005089392.2"/>
</dbReference>
<gene>
    <name evidence="3" type="primary">LOC101845588</name>
</gene>
<feature type="region of interest" description="Disordered" evidence="1">
    <location>
        <begin position="172"/>
        <end position="224"/>
    </location>
</feature>
<feature type="region of interest" description="Disordered" evidence="1">
    <location>
        <begin position="513"/>
        <end position="532"/>
    </location>
</feature>
<feature type="compositionally biased region" description="Polar residues" evidence="1">
    <location>
        <begin position="196"/>
        <end position="224"/>
    </location>
</feature>
<keyword evidence="2" id="KW-1185">Reference proteome</keyword>
<proteinExistence type="predicted"/>
<feature type="compositionally biased region" description="Basic and acidic residues" evidence="1">
    <location>
        <begin position="596"/>
        <end position="611"/>
    </location>
</feature>
<dbReference type="GeneID" id="101845588"/>
<feature type="compositionally biased region" description="Basic residues" evidence="1">
    <location>
        <begin position="180"/>
        <end position="193"/>
    </location>
</feature>